<accession>A0A0A0BGN1</accession>
<gene>
    <name evidence="1" type="ORF">LP43_1319</name>
</gene>
<organism evidence="1 2">
    <name type="scientific">Methylophaga thiooxydans</name>
    <dbReference type="NCBI Taxonomy" id="392484"/>
    <lineage>
        <taxon>Bacteria</taxon>
        <taxon>Pseudomonadati</taxon>
        <taxon>Pseudomonadota</taxon>
        <taxon>Gammaproteobacteria</taxon>
        <taxon>Thiotrichales</taxon>
        <taxon>Piscirickettsiaceae</taxon>
        <taxon>Methylophaga</taxon>
    </lineage>
</organism>
<comment type="caution">
    <text evidence="1">The sequence shown here is derived from an EMBL/GenBank/DDBJ whole genome shotgun (WGS) entry which is preliminary data.</text>
</comment>
<proteinExistence type="predicted"/>
<dbReference type="EMBL" id="JRQD01000003">
    <property type="protein sequence ID" value="KGM06827.1"/>
    <property type="molecule type" value="Genomic_DNA"/>
</dbReference>
<name>A0A0A0BGN1_9GAMM</name>
<evidence type="ECO:0000313" key="1">
    <source>
        <dbReference type="EMBL" id="KGM06827.1"/>
    </source>
</evidence>
<dbReference type="STRING" id="392484.LP43_1319"/>
<protein>
    <submittedName>
        <fullName evidence="1">Uncharacterized protein</fullName>
    </submittedName>
</protein>
<reference evidence="1 2" key="1">
    <citation type="submission" date="2014-09" db="EMBL/GenBank/DDBJ databases">
        <authorList>
            <person name="Grob C."/>
            <person name="Taubert M."/>
            <person name="Howat A.M."/>
            <person name="Burns O.J."/>
            <person name="Dixon J.L."/>
            <person name="Chen Y."/>
            <person name="Murrell J.C."/>
        </authorList>
    </citation>
    <scope>NUCLEOTIDE SEQUENCE [LARGE SCALE GENOMIC DNA]</scope>
    <source>
        <strain evidence="1">L4</strain>
    </source>
</reference>
<sequence>MGNEPLLSFSVTAFDLANQAMLVLSAELKMLLREEGVLKAFSF</sequence>
<evidence type="ECO:0000313" key="2">
    <source>
        <dbReference type="Proteomes" id="UP000029999"/>
    </source>
</evidence>
<dbReference type="Proteomes" id="UP000029999">
    <property type="component" value="Unassembled WGS sequence"/>
</dbReference>
<dbReference type="AlphaFoldDB" id="A0A0A0BGN1"/>